<dbReference type="Gene3D" id="1.20.910.10">
    <property type="entry name" value="Heme oxygenase-like"/>
    <property type="match status" value="1"/>
</dbReference>
<dbReference type="InterPro" id="IPR029062">
    <property type="entry name" value="Class_I_gatase-like"/>
</dbReference>
<protein>
    <recommendedName>
        <fullName evidence="1">Putative glutamine amidotransferase domain-containing protein</fullName>
    </recommendedName>
</protein>
<comment type="caution">
    <text evidence="2">The sequence shown here is derived from an EMBL/GenBank/DDBJ whole genome shotgun (WGS) entry which is preliminary data.</text>
</comment>
<reference evidence="2" key="1">
    <citation type="submission" date="2019-12" db="EMBL/GenBank/DDBJ databases">
        <title>Actinomadura physcomitrii sp. nov., a novel actinomycete isolated from moss [Physcomitrium sphaericum (Ludw) Fuernr].</title>
        <authorList>
            <person name="Zhuang X."/>
        </authorList>
    </citation>
    <scope>NUCLEOTIDE SEQUENCE [LARGE SCALE GENOMIC DNA]</scope>
    <source>
        <strain evidence="2">LD22</strain>
    </source>
</reference>
<dbReference type="RefSeq" id="WP_151594711.1">
    <property type="nucleotide sequence ID" value="NZ_WBMS02000013.1"/>
</dbReference>
<dbReference type="AlphaFoldDB" id="A0A6I4M935"/>
<dbReference type="Gene3D" id="3.40.50.880">
    <property type="match status" value="1"/>
</dbReference>
<evidence type="ECO:0000313" key="2">
    <source>
        <dbReference type="EMBL" id="MWA02232.1"/>
    </source>
</evidence>
<feature type="domain" description="Putative glutamine amidotransferase" evidence="1">
    <location>
        <begin position="2"/>
        <end position="110"/>
    </location>
</feature>
<dbReference type="Proteomes" id="UP000462055">
    <property type="component" value="Unassembled WGS sequence"/>
</dbReference>
<evidence type="ECO:0000259" key="1">
    <source>
        <dbReference type="Pfam" id="PF07090"/>
    </source>
</evidence>
<sequence length="337" mass="35966">MFTGFEGKAAFRNTALHEALPVELLPEDDRVELPAGANAEVTAAGHAALGGVAGEWPALLGYNRVRARENTEVLATLNGDPLVAVAGYGKGRSAVFTSDCSPHWAPKPFCGGMGRLRPRVRRPRRVARTVTRSQRLLDACSEAMKRALAMRFVQEVAAGAIGDQDYADYLEIEASFVATAARLHGLAVWDAPDWTAMERNARAVHALTTEQADYFRAARAAWPAEARPGAAERARILSDFALAAAREGGYGAVTTVLFAAESLYLAWCTRAHAGGGAPSGPIADWVALHATAAFREGVDALARQVDALPGSVPDDLLIRWFGGMLEAEIAFHDAVYA</sequence>
<dbReference type="EMBL" id="WBMS02000013">
    <property type="protein sequence ID" value="MWA02232.1"/>
    <property type="molecule type" value="Genomic_DNA"/>
</dbReference>
<accession>A0A6I4M935</accession>
<gene>
    <name evidence="2" type="ORF">F8568_017995</name>
</gene>
<organism evidence="2 3">
    <name type="scientific">Actinomadura physcomitrii</name>
    <dbReference type="NCBI Taxonomy" id="2650748"/>
    <lineage>
        <taxon>Bacteria</taxon>
        <taxon>Bacillati</taxon>
        <taxon>Actinomycetota</taxon>
        <taxon>Actinomycetes</taxon>
        <taxon>Streptosporangiales</taxon>
        <taxon>Thermomonosporaceae</taxon>
        <taxon>Actinomadura</taxon>
    </lineage>
</organism>
<dbReference type="InterPro" id="IPR016084">
    <property type="entry name" value="Haem_Oase-like_multi-hlx"/>
</dbReference>
<dbReference type="Pfam" id="PF07090">
    <property type="entry name" value="GATase1_like"/>
    <property type="match status" value="1"/>
</dbReference>
<dbReference type="SUPFAM" id="SSF52317">
    <property type="entry name" value="Class I glutamine amidotransferase-like"/>
    <property type="match status" value="1"/>
</dbReference>
<keyword evidence="3" id="KW-1185">Reference proteome</keyword>
<dbReference type="SUPFAM" id="SSF48613">
    <property type="entry name" value="Heme oxygenase-like"/>
    <property type="match status" value="1"/>
</dbReference>
<proteinExistence type="predicted"/>
<dbReference type="InterPro" id="IPR010768">
    <property type="entry name" value="GATase1-like"/>
</dbReference>
<evidence type="ECO:0000313" key="3">
    <source>
        <dbReference type="Proteomes" id="UP000462055"/>
    </source>
</evidence>
<name>A0A6I4M935_9ACTN</name>
<dbReference type="CDD" id="cd19358">
    <property type="entry name" value="TenA_E_Spr0628-like"/>
    <property type="match status" value="1"/>
</dbReference>